<evidence type="ECO:0000313" key="3">
    <source>
        <dbReference type="Proteomes" id="UP000276295"/>
    </source>
</evidence>
<protein>
    <submittedName>
        <fullName evidence="2">Uncharacterized protein</fullName>
    </submittedName>
</protein>
<organism evidence="2 3">
    <name type="scientific">Buttiauxella izardii</name>
    <dbReference type="NCBI Taxonomy" id="82991"/>
    <lineage>
        <taxon>Bacteria</taxon>
        <taxon>Pseudomonadati</taxon>
        <taxon>Pseudomonadota</taxon>
        <taxon>Gammaproteobacteria</taxon>
        <taxon>Enterobacterales</taxon>
        <taxon>Enterobacteriaceae</taxon>
        <taxon>Buttiauxella</taxon>
    </lineage>
</organism>
<dbReference type="Proteomes" id="UP000276295">
    <property type="component" value="Unassembled WGS sequence"/>
</dbReference>
<proteinExistence type="predicted"/>
<keyword evidence="1" id="KW-1133">Transmembrane helix</keyword>
<evidence type="ECO:0000256" key="1">
    <source>
        <dbReference type="SAM" id="Phobius"/>
    </source>
</evidence>
<reference evidence="2 3" key="1">
    <citation type="submission" date="2018-09" db="EMBL/GenBank/DDBJ databases">
        <title>Draft genome sequence of Buttiauxella izardii CCUG 35510T.</title>
        <authorList>
            <person name="Salva-Serra F."/>
            <person name="Marathe N."/>
            <person name="Moore E."/>
            <person name="Stadler-Svensson L."/>
            <person name="Engstrom-Jakobsson H."/>
        </authorList>
    </citation>
    <scope>NUCLEOTIDE SEQUENCE [LARGE SCALE GENOMIC DNA]</scope>
    <source>
        <strain evidence="2 3">CCUG 35510</strain>
    </source>
</reference>
<gene>
    <name evidence="2" type="ORF">D6029_04950</name>
</gene>
<dbReference type="AlphaFoldDB" id="A0A3A5K3C0"/>
<dbReference type="RefSeq" id="WP_120063683.1">
    <property type="nucleotide sequence ID" value="NZ_QZWH01000006.1"/>
</dbReference>
<feature type="transmembrane region" description="Helical" evidence="1">
    <location>
        <begin position="20"/>
        <end position="38"/>
    </location>
</feature>
<dbReference type="OrthoDB" id="9848623at2"/>
<name>A0A3A5K3C0_9ENTR</name>
<evidence type="ECO:0000313" key="2">
    <source>
        <dbReference type="EMBL" id="RJT27129.1"/>
    </source>
</evidence>
<keyword evidence="1" id="KW-0472">Membrane</keyword>
<accession>A0A3A5K3C0</accession>
<keyword evidence="1" id="KW-0812">Transmembrane</keyword>
<feature type="transmembrane region" description="Helical" evidence="1">
    <location>
        <begin position="58"/>
        <end position="81"/>
    </location>
</feature>
<sequence>MNAPESKKKNRSSIGKIMLWLFYLFCIYAAFCLFNTLLSVSHVDVISGQESAFRFGEAVAVIGESASLLLVGAILGLLAWITRAK</sequence>
<comment type="caution">
    <text evidence="2">The sequence shown here is derived from an EMBL/GenBank/DDBJ whole genome shotgun (WGS) entry which is preliminary data.</text>
</comment>
<dbReference type="EMBL" id="QZWH01000006">
    <property type="protein sequence ID" value="RJT27129.1"/>
    <property type="molecule type" value="Genomic_DNA"/>
</dbReference>
<keyword evidence="3" id="KW-1185">Reference proteome</keyword>